<evidence type="ECO:0000256" key="1">
    <source>
        <dbReference type="SAM" id="Phobius"/>
    </source>
</evidence>
<evidence type="ECO:0000313" key="3">
    <source>
        <dbReference type="Proteomes" id="UP001607303"/>
    </source>
</evidence>
<name>A0ABD2D2D3_VESMC</name>
<feature type="transmembrane region" description="Helical" evidence="1">
    <location>
        <begin position="57"/>
        <end position="77"/>
    </location>
</feature>
<keyword evidence="3" id="KW-1185">Reference proteome</keyword>
<accession>A0ABD2D2D3</accession>
<keyword evidence="1" id="KW-0812">Transmembrane</keyword>
<sequence>MNTTEFDWFHKRSKREFVFTLSKRFFPYVFSKRFIMFYIVHFTLYLLIIFKKTFDEVLLFSCKFTVVSVLICINYMLCILRLYLYVCKTNQIICLLCLYIIYILMDIDVRNNIYMRN</sequence>
<comment type="caution">
    <text evidence="2">The sequence shown here is derived from an EMBL/GenBank/DDBJ whole genome shotgun (WGS) entry which is preliminary data.</text>
</comment>
<keyword evidence="1" id="KW-1133">Transmembrane helix</keyword>
<dbReference type="AlphaFoldDB" id="A0ABD2D2D3"/>
<protein>
    <submittedName>
        <fullName evidence="2">Uncharacterized protein</fullName>
    </submittedName>
</protein>
<feature type="transmembrane region" description="Helical" evidence="1">
    <location>
        <begin position="34"/>
        <end position="50"/>
    </location>
</feature>
<dbReference type="EMBL" id="JAYRBN010000007">
    <property type="protein sequence ID" value="KAL2751521.1"/>
    <property type="molecule type" value="Genomic_DNA"/>
</dbReference>
<keyword evidence="1" id="KW-0472">Membrane</keyword>
<gene>
    <name evidence="2" type="ORF">V1477_000679</name>
</gene>
<reference evidence="2 3" key="1">
    <citation type="journal article" date="2024" name="Ann. Entomol. Soc. Am.">
        <title>Genomic analyses of the southern and eastern yellowjacket wasps (Hymenoptera: Vespidae) reveal evolutionary signatures of social life.</title>
        <authorList>
            <person name="Catto M.A."/>
            <person name="Caine P.B."/>
            <person name="Orr S.E."/>
            <person name="Hunt B.G."/>
            <person name="Goodisman M.A.D."/>
        </authorList>
    </citation>
    <scope>NUCLEOTIDE SEQUENCE [LARGE SCALE GENOMIC DNA]</scope>
    <source>
        <strain evidence="2">232</strain>
        <tissue evidence="2">Head and thorax</tissue>
    </source>
</reference>
<feature type="transmembrane region" description="Helical" evidence="1">
    <location>
        <begin position="83"/>
        <end position="105"/>
    </location>
</feature>
<proteinExistence type="predicted"/>
<organism evidence="2 3">
    <name type="scientific">Vespula maculifrons</name>
    <name type="common">Eastern yellow jacket</name>
    <name type="synonym">Wasp</name>
    <dbReference type="NCBI Taxonomy" id="7453"/>
    <lineage>
        <taxon>Eukaryota</taxon>
        <taxon>Metazoa</taxon>
        <taxon>Ecdysozoa</taxon>
        <taxon>Arthropoda</taxon>
        <taxon>Hexapoda</taxon>
        <taxon>Insecta</taxon>
        <taxon>Pterygota</taxon>
        <taxon>Neoptera</taxon>
        <taxon>Endopterygota</taxon>
        <taxon>Hymenoptera</taxon>
        <taxon>Apocrita</taxon>
        <taxon>Aculeata</taxon>
        <taxon>Vespoidea</taxon>
        <taxon>Vespidae</taxon>
        <taxon>Vespinae</taxon>
        <taxon>Vespula</taxon>
    </lineage>
</organism>
<evidence type="ECO:0000313" key="2">
    <source>
        <dbReference type="EMBL" id="KAL2751521.1"/>
    </source>
</evidence>
<dbReference type="Proteomes" id="UP001607303">
    <property type="component" value="Unassembled WGS sequence"/>
</dbReference>